<evidence type="ECO:0000313" key="2">
    <source>
        <dbReference type="EMBL" id="VFQ87378.1"/>
    </source>
</evidence>
<organism evidence="2 3">
    <name type="scientific">Cuscuta campestris</name>
    <dbReference type="NCBI Taxonomy" id="132261"/>
    <lineage>
        <taxon>Eukaryota</taxon>
        <taxon>Viridiplantae</taxon>
        <taxon>Streptophyta</taxon>
        <taxon>Embryophyta</taxon>
        <taxon>Tracheophyta</taxon>
        <taxon>Spermatophyta</taxon>
        <taxon>Magnoliopsida</taxon>
        <taxon>eudicotyledons</taxon>
        <taxon>Gunneridae</taxon>
        <taxon>Pentapetalae</taxon>
        <taxon>asterids</taxon>
        <taxon>lamiids</taxon>
        <taxon>Solanales</taxon>
        <taxon>Convolvulaceae</taxon>
        <taxon>Cuscuteae</taxon>
        <taxon>Cuscuta</taxon>
        <taxon>Cuscuta subgen. Grammica</taxon>
        <taxon>Cuscuta sect. Cleistogrammica</taxon>
    </lineage>
</organism>
<sequence>MVMIPSLTSIRFKRALIKPREIEEHRTGVNNSKLFSPQVRTKCYNSISAQITSTEIENMAVGKYERSEKHKLPLQKKKKKKKKWVRNHSNQL</sequence>
<protein>
    <submittedName>
        <fullName evidence="2">Uncharacterized protein</fullName>
    </submittedName>
</protein>
<dbReference type="EMBL" id="OOIL02003368">
    <property type="protein sequence ID" value="VFQ87378.1"/>
    <property type="molecule type" value="Genomic_DNA"/>
</dbReference>
<feature type="compositionally biased region" description="Basic residues" evidence="1">
    <location>
        <begin position="72"/>
        <end position="86"/>
    </location>
</feature>
<dbReference type="AlphaFoldDB" id="A0A484MGY1"/>
<proteinExistence type="predicted"/>
<gene>
    <name evidence="2" type="ORF">CCAM_LOCUS29154</name>
</gene>
<keyword evidence="3" id="KW-1185">Reference proteome</keyword>
<dbReference type="Proteomes" id="UP000595140">
    <property type="component" value="Unassembled WGS sequence"/>
</dbReference>
<accession>A0A484MGY1</accession>
<evidence type="ECO:0000256" key="1">
    <source>
        <dbReference type="SAM" id="MobiDB-lite"/>
    </source>
</evidence>
<evidence type="ECO:0000313" key="3">
    <source>
        <dbReference type="Proteomes" id="UP000595140"/>
    </source>
</evidence>
<name>A0A484MGY1_9ASTE</name>
<reference evidence="2 3" key="1">
    <citation type="submission" date="2018-04" db="EMBL/GenBank/DDBJ databases">
        <authorList>
            <person name="Vogel A."/>
        </authorList>
    </citation>
    <scope>NUCLEOTIDE SEQUENCE [LARGE SCALE GENOMIC DNA]</scope>
</reference>
<feature type="region of interest" description="Disordered" evidence="1">
    <location>
        <begin position="66"/>
        <end position="92"/>
    </location>
</feature>